<evidence type="ECO:0000313" key="1">
    <source>
        <dbReference type="EMBL" id="AWD72384.1"/>
    </source>
</evidence>
<protein>
    <submittedName>
        <fullName evidence="1">Partitioning protein ParG</fullName>
    </submittedName>
</protein>
<sequence length="75" mass="8094">MTASTKKPFNTASVLAFAEGGKTAAKGQTSGLVPAGDVRLTVNIRDDVHQRLKIRAVQERTTVGELIEAWVDGWK</sequence>
<name>A0A2S1FIP0_9BURK</name>
<dbReference type="SUPFAM" id="SSF47598">
    <property type="entry name" value="Ribbon-helix-helix"/>
    <property type="match status" value="1"/>
</dbReference>
<dbReference type="AlphaFoldDB" id="A0A2S1FIP0"/>
<dbReference type="RefSeq" id="WP_181377808.1">
    <property type="nucleotide sequence ID" value="NZ_MG869627.1"/>
</dbReference>
<dbReference type="Pfam" id="PF23807">
    <property type="entry name" value="RHH_10"/>
    <property type="match status" value="1"/>
</dbReference>
<accession>A0A2S1FIP0</accession>
<organism evidence="1">
    <name type="scientific">Polaromonas sp. W9N</name>
    <dbReference type="NCBI Taxonomy" id="1840323"/>
    <lineage>
        <taxon>Bacteria</taxon>
        <taxon>Pseudomonadati</taxon>
        <taxon>Pseudomonadota</taxon>
        <taxon>Betaproteobacteria</taxon>
        <taxon>Burkholderiales</taxon>
        <taxon>Comamonadaceae</taxon>
        <taxon>Polaromonas</taxon>
    </lineage>
</organism>
<dbReference type="Gene3D" id="1.10.1220.10">
    <property type="entry name" value="Met repressor-like"/>
    <property type="match status" value="1"/>
</dbReference>
<keyword evidence="1" id="KW-0614">Plasmid</keyword>
<dbReference type="InterPro" id="IPR013321">
    <property type="entry name" value="Arc_rbn_hlx_hlx"/>
</dbReference>
<dbReference type="GO" id="GO:0006355">
    <property type="term" value="P:regulation of DNA-templated transcription"/>
    <property type="evidence" value="ECO:0007669"/>
    <property type="project" value="InterPro"/>
</dbReference>
<dbReference type="InterPro" id="IPR056972">
    <property type="entry name" value="RHH_dom-containing"/>
</dbReference>
<proteinExistence type="predicted"/>
<geneLocation type="plasmid" evidence="1">
    <name>pW9NP1</name>
</geneLocation>
<dbReference type="EMBL" id="MG869627">
    <property type="protein sequence ID" value="AWD72384.1"/>
    <property type="molecule type" value="Genomic_DNA"/>
</dbReference>
<dbReference type="InterPro" id="IPR010985">
    <property type="entry name" value="Ribbon_hlx_hlx"/>
</dbReference>
<gene>
    <name evidence="1" type="ORF">pW9NP1_p005</name>
</gene>
<reference evidence="1" key="1">
    <citation type="submission" date="2018-01" db="EMBL/GenBank/DDBJ databases">
        <title>Plasmids of psychrophilic Polaromonas spp. isolated from Arctic and Antarctic glaciers.</title>
        <authorList>
            <person name="Dziewit L."/>
            <person name="Ciok A."/>
        </authorList>
    </citation>
    <scope>NUCLEOTIDE SEQUENCE</scope>
    <source>
        <plasmid evidence="1">pW9NP1</plasmid>
    </source>
</reference>